<evidence type="ECO:0000259" key="8">
    <source>
        <dbReference type="Pfam" id="PF25967"/>
    </source>
</evidence>
<dbReference type="STRING" id="926566.Terro_2166"/>
<feature type="domain" description="Multidrug resistance protein MdtA-like barrel-sandwich hybrid" evidence="6">
    <location>
        <begin position="76"/>
        <end position="222"/>
    </location>
</feature>
<evidence type="ECO:0000259" key="5">
    <source>
        <dbReference type="Pfam" id="PF25876"/>
    </source>
</evidence>
<dbReference type="Pfam" id="PF25967">
    <property type="entry name" value="RND-MFP_C"/>
    <property type="match status" value="1"/>
</dbReference>
<dbReference type="GO" id="GO:0005886">
    <property type="term" value="C:plasma membrane"/>
    <property type="evidence" value="ECO:0007669"/>
    <property type="project" value="TreeGrafter"/>
</dbReference>
<dbReference type="InterPro" id="IPR058626">
    <property type="entry name" value="MdtA-like_b-barrel"/>
</dbReference>
<accession>I3ZGR6</accession>
<dbReference type="PANTHER" id="PTHR30158">
    <property type="entry name" value="ACRA/E-RELATED COMPONENT OF DRUG EFFLUX TRANSPORTER"/>
    <property type="match status" value="1"/>
</dbReference>
<evidence type="ECO:0000256" key="2">
    <source>
        <dbReference type="ARBA" id="ARBA00009477"/>
    </source>
</evidence>
<dbReference type="EMBL" id="CP003379">
    <property type="protein sequence ID" value="AFL88434.1"/>
    <property type="molecule type" value="Genomic_DNA"/>
</dbReference>
<dbReference type="HOGENOM" id="CLU_018816_2_1_0"/>
<evidence type="ECO:0000256" key="3">
    <source>
        <dbReference type="SAM" id="Coils"/>
    </source>
</evidence>
<name>I3ZGR6_TERRK</name>
<feature type="region of interest" description="Disordered" evidence="4">
    <location>
        <begin position="394"/>
        <end position="417"/>
    </location>
</feature>
<keyword evidence="3" id="KW-0175">Coiled coil</keyword>
<dbReference type="EMBL" id="CP003379">
    <property type="protein sequence ID" value="AFL88776.1"/>
    <property type="molecule type" value="Genomic_DNA"/>
</dbReference>
<dbReference type="InterPro" id="IPR006143">
    <property type="entry name" value="RND_pump_MFP"/>
</dbReference>
<evidence type="ECO:0000259" key="6">
    <source>
        <dbReference type="Pfam" id="PF25917"/>
    </source>
</evidence>
<gene>
    <name evidence="9" type="ordered locus">Terro_2166</name>
    <name evidence="10" type="ordered locus">Terro_2530</name>
</gene>
<feature type="compositionally biased region" description="Low complexity" evidence="4">
    <location>
        <begin position="395"/>
        <end position="417"/>
    </location>
</feature>
<feature type="domain" description="Multidrug resistance protein MdtA-like beta-barrel" evidence="7">
    <location>
        <begin position="233"/>
        <end position="320"/>
    </location>
</feature>
<dbReference type="RefSeq" id="WP_014786003.1">
    <property type="nucleotide sequence ID" value="NC_018014.1"/>
</dbReference>
<dbReference type="Pfam" id="PF25944">
    <property type="entry name" value="Beta-barrel_RND"/>
    <property type="match status" value="1"/>
</dbReference>
<dbReference type="GO" id="GO:0022857">
    <property type="term" value="F:transmembrane transporter activity"/>
    <property type="evidence" value="ECO:0007669"/>
    <property type="project" value="InterPro"/>
</dbReference>
<dbReference type="InterPro" id="IPR058627">
    <property type="entry name" value="MdtA-like_C"/>
</dbReference>
<feature type="domain" description="Multidrug resistance protein MdtA-like alpha-helical hairpin" evidence="5">
    <location>
        <begin position="122"/>
        <end position="198"/>
    </location>
</feature>
<dbReference type="Pfam" id="PF25876">
    <property type="entry name" value="HH_MFP_RND"/>
    <property type="match status" value="1"/>
</dbReference>
<dbReference type="GO" id="GO:0046677">
    <property type="term" value="P:response to antibiotic"/>
    <property type="evidence" value="ECO:0007669"/>
    <property type="project" value="TreeGrafter"/>
</dbReference>
<proteinExistence type="inferred from homology"/>
<dbReference type="Gene3D" id="2.40.420.20">
    <property type="match status" value="1"/>
</dbReference>
<comment type="subcellular location">
    <subcellularLocation>
        <location evidence="1">Cell envelope</location>
    </subcellularLocation>
</comment>
<evidence type="ECO:0000256" key="4">
    <source>
        <dbReference type="SAM" id="MobiDB-lite"/>
    </source>
</evidence>
<evidence type="ECO:0000313" key="9">
    <source>
        <dbReference type="EMBL" id="AFL88434.1"/>
    </source>
</evidence>
<dbReference type="Pfam" id="PF25917">
    <property type="entry name" value="BSH_RND"/>
    <property type="match status" value="1"/>
</dbReference>
<reference evidence="9 11" key="1">
    <citation type="submission" date="2012-06" db="EMBL/GenBank/DDBJ databases">
        <title>Complete genome of Terriglobus roseus DSM 18391.</title>
        <authorList>
            <consortium name="US DOE Joint Genome Institute (JGI-PGF)"/>
            <person name="Lucas S."/>
            <person name="Copeland A."/>
            <person name="Lapidus A."/>
            <person name="Glavina del Rio T."/>
            <person name="Dalin E."/>
            <person name="Tice H."/>
            <person name="Bruce D."/>
            <person name="Goodwin L."/>
            <person name="Pitluck S."/>
            <person name="Peters L."/>
            <person name="Mikhailova N."/>
            <person name="Munk A.C.C."/>
            <person name="Kyrpides N."/>
            <person name="Mavromatis K."/>
            <person name="Ivanova N."/>
            <person name="Brettin T."/>
            <person name="Detter J.C."/>
            <person name="Han C."/>
            <person name="Larimer F."/>
            <person name="Land M."/>
            <person name="Hauser L."/>
            <person name="Markowitz V."/>
            <person name="Cheng J.-F."/>
            <person name="Hugenholtz P."/>
            <person name="Woyke T."/>
            <person name="Wu D."/>
            <person name="Brambilla E."/>
            <person name="Klenk H.-P."/>
            <person name="Eisen J.A."/>
        </authorList>
    </citation>
    <scope>NUCLEOTIDE SEQUENCE [LARGE SCALE GENOMIC DNA]</scope>
    <source>
        <strain evidence="9">DSM 18391</strain>
        <strain evidence="11">DSM 18391 / NRRL B-41598 / KBS 63</strain>
    </source>
</reference>
<feature type="coiled-coil region" evidence="3">
    <location>
        <begin position="160"/>
        <end position="194"/>
    </location>
</feature>
<keyword evidence="11" id="KW-1185">Reference proteome</keyword>
<dbReference type="InterPro" id="IPR058624">
    <property type="entry name" value="MdtA-like_HH"/>
</dbReference>
<dbReference type="KEGG" id="trs:Terro_2166"/>
<dbReference type="SUPFAM" id="SSF111369">
    <property type="entry name" value="HlyD-like secretion proteins"/>
    <property type="match status" value="1"/>
</dbReference>
<dbReference type="eggNOG" id="COG0845">
    <property type="taxonomic scope" value="Bacteria"/>
</dbReference>
<sequence>MTLSLAARRQTNLPAVLKLTGVSALTLASLWVSGCSKPAPAAPAGGPMPVSAITLQAQDVPLGNQWVGTLDGFVNAQIQPQVSGYLIRQNYREGSVVAKGQVLFQIDPRPLQALVDQAMGQLGQAKGQLAQAQANLGLAQINVNRDTPLAEQRAIAQSQLDNDKQQAAAQQANVEAAKAQIASAEAQVSTAKLNLGFTQVRSLIGGVAGQATTQVGNLVSQQSVLTSVSQLDPIKVYFSMSDGEYLALSKRSNAGKGDLLKGAGTLPLTLTLADGSEYPHKGHIQFVDRQMNQQTGAIRIAAVFPNPGNVLRPGQFGRVSANTELLHNAILVPQVAVNDLQGVKQLYTVGPDSKVKVVNVTLGQQTGSNWVVTGGVTPGTRVITDQLQKLQEGMPVSPHAAAPTASTSTADSASAGR</sequence>
<organism evidence="9 11">
    <name type="scientific">Terriglobus roseus (strain DSM 18391 / NRRL B-41598 / KBS 63)</name>
    <dbReference type="NCBI Taxonomy" id="926566"/>
    <lineage>
        <taxon>Bacteria</taxon>
        <taxon>Pseudomonadati</taxon>
        <taxon>Acidobacteriota</taxon>
        <taxon>Terriglobia</taxon>
        <taxon>Terriglobales</taxon>
        <taxon>Acidobacteriaceae</taxon>
        <taxon>Terriglobus</taxon>
    </lineage>
</organism>
<protein>
    <submittedName>
        <fullName evidence="9">RND family efflux transporter, MFP subunit</fullName>
    </submittedName>
</protein>
<evidence type="ECO:0000313" key="11">
    <source>
        <dbReference type="Proteomes" id="UP000006056"/>
    </source>
</evidence>
<dbReference type="AlphaFoldDB" id="I3ZGR6"/>
<dbReference type="Gene3D" id="2.40.50.100">
    <property type="match status" value="1"/>
</dbReference>
<dbReference type="KEGG" id="trs:Terro_2530"/>
<evidence type="ECO:0000256" key="1">
    <source>
        <dbReference type="ARBA" id="ARBA00004196"/>
    </source>
</evidence>
<feature type="domain" description="Multidrug resistance protein MdtA-like C-terminal permuted SH3" evidence="8">
    <location>
        <begin position="328"/>
        <end position="389"/>
    </location>
</feature>
<comment type="similarity">
    <text evidence="2">Belongs to the membrane fusion protein (MFP) (TC 8.A.1) family.</text>
</comment>
<dbReference type="Gene3D" id="1.10.287.470">
    <property type="entry name" value="Helix hairpin bin"/>
    <property type="match status" value="1"/>
</dbReference>
<dbReference type="NCBIfam" id="TIGR01730">
    <property type="entry name" value="RND_mfp"/>
    <property type="match status" value="1"/>
</dbReference>
<dbReference type="InterPro" id="IPR058625">
    <property type="entry name" value="MdtA-like_BSH"/>
</dbReference>
<dbReference type="Gene3D" id="2.40.30.170">
    <property type="match status" value="1"/>
</dbReference>
<dbReference type="Proteomes" id="UP000006056">
    <property type="component" value="Chromosome"/>
</dbReference>
<evidence type="ECO:0000259" key="7">
    <source>
        <dbReference type="Pfam" id="PF25944"/>
    </source>
</evidence>
<dbReference type="OrthoDB" id="9801814at2"/>
<evidence type="ECO:0000313" key="10">
    <source>
        <dbReference type="EMBL" id="AFL88776.1"/>
    </source>
</evidence>